<feature type="transmembrane region" description="Helical" evidence="1">
    <location>
        <begin position="124"/>
        <end position="148"/>
    </location>
</feature>
<feature type="transmembrane region" description="Helical" evidence="1">
    <location>
        <begin position="168"/>
        <end position="192"/>
    </location>
</feature>
<dbReference type="Proteomes" id="UP000036406">
    <property type="component" value="Chromosome"/>
</dbReference>
<name>A0A0H4I740_9GAMM</name>
<organism evidence="2 3">
    <name type="scientific">Marinobacter psychrophilus</name>
    <dbReference type="NCBI Taxonomy" id="330734"/>
    <lineage>
        <taxon>Bacteria</taxon>
        <taxon>Pseudomonadati</taxon>
        <taxon>Pseudomonadota</taxon>
        <taxon>Gammaproteobacteria</taxon>
        <taxon>Pseudomonadales</taxon>
        <taxon>Marinobacteraceae</taxon>
        <taxon>Marinobacter</taxon>
    </lineage>
</organism>
<feature type="transmembrane region" description="Helical" evidence="1">
    <location>
        <begin position="82"/>
        <end position="99"/>
    </location>
</feature>
<proteinExistence type="predicted"/>
<keyword evidence="1" id="KW-1133">Transmembrane helix</keyword>
<dbReference type="STRING" id="330734.ABA45_15045"/>
<dbReference type="EMBL" id="CP011494">
    <property type="protein sequence ID" value="AKO53573.1"/>
    <property type="molecule type" value="Genomic_DNA"/>
</dbReference>
<feature type="transmembrane region" description="Helical" evidence="1">
    <location>
        <begin position="269"/>
        <end position="287"/>
    </location>
</feature>
<evidence type="ECO:0000256" key="1">
    <source>
        <dbReference type="SAM" id="Phobius"/>
    </source>
</evidence>
<evidence type="ECO:0000313" key="3">
    <source>
        <dbReference type="Proteomes" id="UP000036406"/>
    </source>
</evidence>
<keyword evidence="1" id="KW-0472">Membrane</keyword>
<evidence type="ECO:0000313" key="2">
    <source>
        <dbReference type="EMBL" id="AKO53573.1"/>
    </source>
</evidence>
<reference evidence="2 3" key="1">
    <citation type="submission" date="2015-05" db="EMBL/GenBank/DDBJ databases">
        <title>Complete genome of Marinobacter psychrophilus strain 20041T isolated from sea-ice of the Canadian Basin.</title>
        <authorList>
            <person name="Song L."/>
            <person name="Ren L."/>
            <person name="Yu Y."/>
            <person name="Wang X."/>
        </authorList>
    </citation>
    <scope>NUCLEOTIDE SEQUENCE [LARGE SCALE GENOMIC DNA]</scope>
    <source>
        <strain evidence="2 3">20041</strain>
    </source>
</reference>
<feature type="transmembrane region" description="Helical" evidence="1">
    <location>
        <begin position="385"/>
        <end position="408"/>
    </location>
</feature>
<keyword evidence="3" id="KW-1185">Reference proteome</keyword>
<dbReference type="PATRIC" id="fig|330734.3.peg.3169"/>
<keyword evidence="1" id="KW-0812">Transmembrane</keyword>
<gene>
    <name evidence="2" type="ORF">ABA45_15045</name>
</gene>
<feature type="transmembrane region" description="Helical" evidence="1">
    <location>
        <begin position="310"/>
        <end position="329"/>
    </location>
</feature>
<sequence length="453" mass="48570">MSAAGRWLLPLAVLLELIAICMSSTQLSAISGVLFIFCFLCVGHSLQTYARTLLLVSLAVVAWFSIRGELGTDRLIKASADAAFYAAFLASLGMMQCLVRRFEVLRRIHDVLLGGRAIWLYPKYALVSCSIASVLSFGMMSLLCGSLSETLRERGISGESRLQWLRSVLISTLRGFALVPLVAPTSVAVAILTRELPQLSWSMLLPYGLAASVVLVVVGWILEQHRFRQVSSERVVLEQWPSGSLQLLGLISIVFAVMAVIVALTDFKVSVAAMMAVPSVTVLYMTWRERSVGVVLKESMTQVSSMNNEMAIFAASAILGVSISSVIPADALSGLATSAGGMWVLAVVGMLSLPLLSAIGVIPITVLSVQAGLLPQLIAEGMDPLLISVALVIGFSLAMMLSPFGPAVMLLSRFGQVPRRVVAFRWNGVFVLIVVPLLLALLALEIIVLPAIL</sequence>
<dbReference type="KEGG" id="mpq:ABA45_15045"/>
<feature type="transmembrane region" description="Helical" evidence="1">
    <location>
        <begin position="429"/>
        <end position="452"/>
    </location>
</feature>
<protein>
    <submittedName>
        <fullName evidence="2">Uncharacterized protein</fullName>
    </submittedName>
</protein>
<feature type="transmembrane region" description="Helical" evidence="1">
    <location>
        <begin position="53"/>
        <end position="70"/>
    </location>
</feature>
<dbReference type="AlphaFoldDB" id="A0A0H4I740"/>
<feature type="transmembrane region" description="Helical" evidence="1">
    <location>
        <begin position="341"/>
        <end position="365"/>
    </location>
</feature>
<feature type="transmembrane region" description="Helical" evidence="1">
    <location>
        <begin position="242"/>
        <end position="262"/>
    </location>
</feature>
<accession>A0A0H4I740</accession>
<feature type="transmembrane region" description="Helical" evidence="1">
    <location>
        <begin position="204"/>
        <end position="222"/>
    </location>
</feature>
<dbReference type="RefSeq" id="WP_048387463.1">
    <property type="nucleotide sequence ID" value="NZ_CP011494.1"/>
</dbReference>